<dbReference type="RefSeq" id="XP_068360137.1">
    <property type="nucleotide sequence ID" value="XM_068503956.1"/>
</dbReference>
<dbReference type="GeneID" id="94838660"/>
<keyword evidence="2" id="KW-1185">Reference proteome</keyword>
<accession>A0A1J4K6C4</accession>
<dbReference type="VEuPathDB" id="TrichDB:TRFO_24801"/>
<dbReference type="Proteomes" id="UP000179807">
    <property type="component" value="Unassembled WGS sequence"/>
</dbReference>
<comment type="caution">
    <text evidence="1">The sequence shown here is derived from an EMBL/GenBank/DDBJ whole genome shotgun (WGS) entry which is preliminary data.</text>
</comment>
<protein>
    <submittedName>
        <fullName evidence="1">Uncharacterized protein</fullName>
    </submittedName>
</protein>
<reference evidence="1" key="1">
    <citation type="submission" date="2016-10" db="EMBL/GenBank/DDBJ databases">
        <authorList>
            <person name="Benchimol M."/>
            <person name="Almeida L.G."/>
            <person name="Vasconcelos A.T."/>
            <person name="Perreira-Neves A."/>
            <person name="Rosa I.A."/>
            <person name="Tasca T."/>
            <person name="Bogo M.R."/>
            <person name="de Souza W."/>
        </authorList>
    </citation>
    <scope>NUCLEOTIDE SEQUENCE [LARGE SCALE GENOMIC DNA]</scope>
    <source>
        <strain evidence="1">K</strain>
    </source>
</reference>
<name>A0A1J4K6C4_9EUKA</name>
<evidence type="ECO:0000313" key="1">
    <source>
        <dbReference type="EMBL" id="OHT07001.1"/>
    </source>
</evidence>
<proteinExistence type="predicted"/>
<dbReference type="AlphaFoldDB" id="A0A1J4K6C4"/>
<organism evidence="1 2">
    <name type="scientific">Tritrichomonas foetus</name>
    <dbReference type="NCBI Taxonomy" id="1144522"/>
    <lineage>
        <taxon>Eukaryota</taxon>
        <taxon>Metamonada</taxon>
        <taxon>Parabasalia</taxon>
        <taxon>Tritrichomonadida</taxon>
        <taxon>Tritrichomonadidae</taxon>
        <taxon>Tritrichomonas</taxon>
    </lineage>
</organism>
<dbReference type="EMBL" id="MLAK01000708">
    <property type="protein sequence ID" value="OHT07001.1"/>
    <property type="molecule type" value="Genomic_DNA"/>
</dbReference>
<evidence type="ECO:0000313" key="2">
    <source>
        <dbReference type="Proteomes" id="UP000179807"/>
    </source>
</evidence>
<sequence>MLTTLFTKCRPDLLARQCENCQCIINDELGFCPKCNERYDNLKPIWKIFFSISINEVECTPCNNVAVGPMLDPVMGISRDDLFYLEGKLNEVDWTFWISKYFVNMRFMANKSGNKLQGINLLMGNQLTFINWVCLQPQFGVDKTAIDSILIEKLMYEEDMNEM</sequence>
<gene>
    <name evidence="1" type="ORF">TRFO_24801</name>
</gene>